<keyword evidence="2 5" id="KW-0689">Ribosomal protein</keyword>
<dbReference type="InterPro" id="IPR036351">
    <property type="entry name" value="Ribosomal_eL32_sf"/>
</dbReference>
<dbReference type="GO" id="GO:0003735">
    <property type="term" value="F:structural constituent of ribosome"/>
    <property type="evidence" value="ECO:0007669"/>
    <property type="project" value="InterPro"/>
</dbReference>
<protein>
    <submittedName>
        <fullName evidence="5">60S ribosomal protein L32</fullName>
    </submittedName>
</protein>
<proteinExistence type="inferred from homology"/>
<sequence>MSPSVHKRKKAFRRHQADRLHRIPTSWRKPRGIDNRARRRFKGQLPMPGIGYRTSKKARHVLPNGMQKIRVANARDLELLLMSNKKFQAELAHSLSSKSRVAMLARAHALGITVTNAAARLRSDE</sequence>
<evidence type="ECO:0000313" key="6">
    <source>
        <dbReference type="Proteomes" id="UP000006514"/>
    </source>
</evidence>
<dbReference type="EMBL" id="JH687886">
    <property type="protein sequence ID" value="EJD35563.1"/>
    <property type="molecule type" value="Genomic_DNA"/>
</dbReference>
<dbReference type="InterPro" id="IPR001515">
    <property type="entry name" value="Ribosomal_eL32"/>
</dbReference>
<evidence type="ECO:0000313" key="5">
    <source>
        <dbReference type="EMBL" id="EJD35563.1"/>
    </source>
</evidence>
<gene>
    <name evidence="5" type="ORF">AURDEDRAFT_117352</name>
</gene>
<dbReference type="FunCoup" id="J0LF17">
    <property type="interactions" value="72"/>
</dbReference>
<dbReference type="InterPro" id="IPR018263">
    <property type="entry name" value="Ribosomal_eL32_CS"/>
</dbReference>
<evidence type="ECO:0000256" key="1">
    <source>
        <dbReference type="ARBA" id="ARBA00008431"/>
    </source>
</evidence>
<dbReference type="eggNOG" id="KOG0878">
    <property type="taxonomic scope" value="Eukaryota"/>
</dbReference>
<dbReference type="PANTHER" id="PTHR23413">
    <property type="entry name" value="60S RIBOSOMAL PROTEIN L32 AND DNA-DIRECTED RNA POLYMERASE II, SUBUNIT N"/>
    <property type="match status" value="1"/>
</dbReference>
<keyword evidence="6" id="KW-1185">Reference proteome</keyword>
<dbReference type="OrthoDB" id="268693at2759"/>
<dbReference type="CDD" id="cd00513">
    <property type="entry name" value="Ribosomal_L32_L32e"/>
    <property type="match status" value="1"/>
</dbReference>
<accession>J0LF17</accession>
<dbReference type="PROSITE" id="PS00580">
    <property type="entry name" value="RIBOSOMAL_L32E"/>
    <property type="match status" value="1"/>
</dbReference>
<feature type="region of interest" description="Disordered" evidence="4">
    <location>
        <begin position="1"/>
        <end position="30"/>
    </location>
</feature>
<evidence type="ECO:0000256" key="3">
    <source>
        <dbReference type="ARBA" id="ARBA00023274"/>
    </source>
</evidence>
<dbReference type="Pfam" id="PF01655">
    <property type="entry name" value="Ribosomal_L32e"/>
    <property type="match status" value="1"/>
</dbReference>
<dbReference type="KEGG" id="adl:AURDEDRAFT_117352"/>
<keyword evidence="3" id="KW-0687">Ribonucleoprotein</keyword>
<dbReference type="SUPFAM" id="SSF52042">
    <property type="entry name" value="Ribosomal protein L32e"/>
    <property type="match status" value="1"/>
</dbReference>
<dbReference type="InParanoid" id="J0LF17"/>
<dbReference type="SMART" id="SM01393">
    <property type="entry name" value="Ribosomal_L32e"/>
    <property type="match status" value="1"/>
</dbReference>
<evidence type="ECO:0000256" key="4">
    <source>
        <dbReference type="SAM" id="MobiDB-lite"/>
    </source>
</evidence>
<dbReference type="Proteomes" id="UP000006514">
    <property type="component" value="Unassembled WGS sequence"/>
</dbReference>
<dbReference type="PANTHER" id="PTHR23413:SF1">
    <property type="entry name" value="RIBOSOMAL PROTEIN L32"/>
    <property type="match status" value="1"/>
</dbReference>
<dbReference type="GO" id="GO:0022625">
    <property type="term" value="C:cytosolic large ribosomal subunit"/>
    <property type="evidence" value="ECO:0007669"/>
    <property type="project" value="TreeGrafter"/>
</dbReference>
<reference evidence="6" key="1">
    <citation type="journal article" date="2012" name="Science">
        <title>The Paleozoic origin of enzymatic lignin decomposition reconstructed from 31 fungal genomes.</title>
        <authorList>
            <person name="Floudas D."/>
            <person name="Binder M."/>
            <person name="Riley R."/>
            <person name="Barry K."/>
            <person name="Blanchette R.A."/>
            <person name="Henrissat B."/>
            <person name="Martinez A.T."/>
            <person name="Otillar R."/>
            <person name="Spatafora J.W."/>
            <person name="Yadav J.S."/>
            <person name="Aerts A."/>
            <person name="Benoit I."/>
            <person name="Boyd A."/>
            <person name="Carlson A."/>
            <person name="Copeland A."/>
            <person name="Coutinho P.M."/>
            <person name="de Vries R.P."/>
            <person name="Ferreira P."/>
            <person name="Findley K."/>
            <person name="Foster B."/>
            <person name="Gaskell J."/>
            <person name="Glotzer D."/>
            <person name="Gorecki P."/>
            <person name="Heitman J."/>
            <person name="Hesse C."/>
            <person name="Hori C."/>
            <person name="Igarashi K."/>
            <person name="Jurgens J.A."/>
            <person name="Kallen N."/>
            <person name="Kersten P."/>
            <person name="Kohler A."/>
            <person name="Kuees U."/>
            <person name="Kumar T.K.A."/>
            <person name="Kuo A."/>
            <person name="LaButti K."/>
            <person name="Larrondo L.F."/>
            <person name="Lindquist E."/>
            <person name="Ling A."/>
            <person name="Lombard V."/>
            <person name="Lucas S."/>
            <person name="Lundell T."/>
            <person name="Martin R."/>
            <person name="McLaughlin D.J."/>
            <person name="Morgenstern I."/>
            <person name="Morin E."/>
            <person name="Murat C."/>
            <person name="Nagy L.G."/>
            <person name="Nolan M."/>
            <person name="Ohm R.A."/>
            <person name="Patyshakuliyeva A."/>
            <person name="Rokas A."/>
            <person name="Ruiz-Duenas F.J."/>
            <person name="Sabat G."/>
            <person name="Salamov A."/>
            <person name="Samejima M."/>
            <person name="Schmutz J."/>
            <person name="Slot J.C."/>
            <person name="St John F."/>
            <person name="Stenlid J."/>
            <person name="Sun H."/>
            <person name="Sun S."/>
            <person name="Syed K."/>
            <person name="Tsang A."/>
            <person name="Wiebenga A."/>
            <person name="Young D."/>
            <person name="Pisabarro A."/>
            <person name="Eastwood D.C."/>
            <person name="Martin F."/>
            <person name="Cullen D."/>
            <person name="Grigoriev I.V."/>
            <person name="Hibbett D.S."/>
        </authorList>
    </citation>
    <scope>NUCLEOTIDE SEQUENCE [LARGE SCALE GENOMIC DNA]</scope>
    <source>
        <strain evidence="6">TFB10046</strain>
    </source>
</reference>
<dbReference type="AlphaFoldDB" id="J0LF17"/>
<comment type="similarity">
    <text evidence="1">Belongs to the eukaryotic ribosomal protein eL32 family.</text>
</comment>
<feature type="compositionally biased region" description="Basic residues" evidence="4">
    <location>
        <begin position="1"/>
        <end position="14"/>
    </location>
</feature>
<dbReference type="GO" id="GO:0006412">
    <property type="term" value="P:translation"/>
    <property type="evidence" value="ECO:0007669"/>
    <property type="project" value="InterPro"/>
</dbReference>
<organism evidence="5 6">
    <name type="scientific">Auricularia subglabra (strain TFB-10046 / SS5)</name>
    <name type="common">White-rot fungus</name>
    <name type="synonym">Auricularia delicata (strain TFB10046)</name>
    <dbReference type="NCBI Taxonomy" id="717982"/>
    <lineage>
        <taxon>Eukaryota</taxon>
        <taxon>Fungi</taxon>
        <taxon>Dikarya</taxon>
        <taxon>Basidiomycota</taxon>
        <taxon>Agaricomycotina</taxon>
        <taxon>Agaricomycetes</taxon>
        <taxon>Auriculariales</taxon>
        <taxon>Auriculariaceae</taxon>
        <taxon>Auricularia</taxon>
    </lineage>
</organism>
<name>J0LF17_AURST</name>
<evidence type="ECO:0000256" key="2">
    <source>
        <dbReference type="ARBA" id="ARBA00022980"/>
    </source>
</evidence>